<feature type="domain" description="Galactofuranosyltransferase GlfT2 N-terminal" evidence="1">
    <location>
        <begin position="41"/>
        <end position="146"/>
    </location>
</feature>
<dbReference type="RefSeq" id="WP_092864928.1">
    <property type="nucleotide sequence ID" value="NZ_FOQH01000013.1"/>
</dbReference>
<dbReference type="Pfam" id="PF17994">
    <property type="entry name" value="Glft2_N"/>
    <property type="match status" value="1"/>
</dbReference>
<dbReference type="InterPro" id="IPR029044">
    <property type="entry name" value="Nucleotide-diphossugar_trans"/>
</dbReference>
<evidence type="ECO:0000313" key="2">
    <source>
        <dbReference type="EMBL" id="SFJ08412.1"/>
    </source>
</evidence>
<dbReference type="Gene3D" id="3.90.550.60">
    <property type="match status" value="1"/>
</dbReference>
<dbReference type="Pfam" id="PF13641">
    <property type="entry name" value="Glyco_tranf_2_3"/>
    <property type="match status" value="1"/>
</dbReference>
<gene>
    <name evidence="2" type="ORF">SAMN05216258_11376</name>
</gene>
<dbReference type="OrthoDB" id="5148555at2"/>
<dbReference type="InterPro" id="IPR040492">
    <property type="entry name" value="GlfT2_N"/>
</dbReference>
<protein>
    <submittedName>
        <fullName evidence="2">Galactofuranosylgalactofuranosylrhamnosyl-N-acetylglucosaminyl-diphospho-decaprenol beta-1,5/1,6-galactofuranosyltransferase</fullName>
    </submittedName>
</protein>
<dbReference type="SUPFAM" id="SSF53448">
    <property type="entry name" value="Nucleotide-diphospho-sugar transferases"/>
    <property type="match status" value="1"/>
</dbReference>
<dbReference type="GO" id="GO:0016740">
    <property type="term" value="F:transferase activity"/>
    <property type="evidence" value="ECO:0007669"/>
    <property type="project" value="UniProtKB-KW"/>
</dbReference>
<keyword evidence="2" id="KW-0808">Transferase</keyword>
<evidence type="ECO:0000259" key="1">
    <source>
        <dbReference type="Pfam" id="PF17994"/>
    </source>
</evidence>
<keyword evidence="3" id="KW-1185">Reference proteome</keyword>
<dbReference type="AlphaFoldDB" id="A0A1I3NGV8"/>
<accession>A0A1I3NGV8</accession>
<dbReference type="EMBL" id="FOQH01000013">
    <property type="protein sequence ID" value="SFJ08412.1"/>
    <property type="molecule type" value="Genomic_DNA"/>
</dbReference>
<reference evidence="2 3" key="1">
    <citation type="submission" date="2016-10" db="EMBL/GenBank/DDBJ databases">
        <authorList>
            <person name="de Groot N.N."/>
        </authorList>
    </citation>
    <scope>NUCLEOTIDE SEQUENCE [LARGE SCALE GENOMIC DNA]</scope>
    <source>
        <strain evidence="2 3">CGMCC 1.11030</strain>
    </source>
</reference>
<dbReference type="STRING" id="1114924.SAMN05216258_11376"/>
<name>A0A1I3NGV8_9RHOB</name>
<organism evidence="2 3">
    <name type="scientific">Albimonas pacifica</name>
    <dbReference type="NCBI Taxonomy" id="1114924"/>
    <lineage>
        <taxon>Bacteria</taxon>
        <taxon>Pseudomonadati</taxon>
        <taxon>Pseudomonadota</taxon>
        <taxon>Alphaproteobacteria</taxon>
        <taxon>Rhodobacterales</taxon>
        <taxon>Paracoccaceae</taxon>
        <taxon>Albimonas</taxon>
    </lineage>
</organism>
<evidence type="ECO:0000313" key="3">
    <source>
        <dbReference type="Proteomes" id="UP000199377"/>
    </source>
</evidence>
<proteinExistence type="predicted"/>
<sequence length="595" mass="63838">MSGPRPEDAPAPAWTTAREALDAPPGLPPALYLRLDGPDGARAPGRFPVALEAGETLSLDTWFNHFPLPWWRAHGAPGPLAFEAALEGPGTVVLHARAPGAAAVALARSEVEGGTVRLPVPAAAQGRLWAEIRAAGPLRLRAARWAVQAAPRPVRLSLGLVAHDREGPLAETLAEALRAAQARPEIARIWLVNQGAPFADPELRRLAADPRVSLIEQANLGGCGGFVRTMTEALATPGLTHHLLMDDDIRLDGRMLGRAVDHLALLREPRALGGAMLDLRAPTLVHEAGAAVGRFGVIRPAAQGADLATAEGLAPFAALQPVEFNGWWFFALPLDALRAAGLPPPLFLRGDDLDLSRRLTAAGAPTATPPGLSVWHEPFYAKATSWQHYYDLRNRLIHAALHDPGDPPRALDVLERLLTPALSHDYATAEWRLLALRHFLGGPRALFARPPQEIHAEVAALAPGLRPQPLDAAPEGLPVIAQPPGPVSAAAHARGFALATLALAAPRREPFALVHEKAALPGATLARAHVRSDPAGTWFRLHAPRRRVALSLLARSLWASLRYRLRLRRALADWREGAEAARAPEAWARLFESPR</sequence>
<dbReference type="Proteomes" id="UP000199377">
    <property type="component" value="Unassembled WGS sequence"/>
</dbReference>